<dbReference type="Proteomes" id="UP001500711">
    <property type="component" value="Unassembled WGS sequence"/>
</dbReference>
<keyword evidence="6" id="KW-0238">DNA-binding</keyword>
<dbReference type="SMART" id="SM00347">
    <property type="entry name" value="HTH_MARR"/>
    <property type="match status" value="1"/>
</dbReference>
<evidence type="ECO:0000256" key="1">
    <source>
        <dbReference type="ARBA" id="ARBA00004496"/>
    </source>
</evidence>
<evidence type="ECO:0000259" key="8">
    <source>
        <dbReference type="PROSITE" id="PS50995"/>
    </source>
</evidence>
<dbReference type="PRINTS" id="PR00598">
    <property type="entry name" value="HTHMARR"/>
</dbReference>
<dbReference type="InterPro" id="IPR036388">
    <property type="entry name" value="WH-like_DNA-bd_sf"/>
</dbReference>
<dbReference type="InterPro" id="IPR016171">
    <property type="entry name" value="Vanillyl_alc_oxidase_C-sub2"/>
</dbReference>
<dbReference type="PANTHER" id="PTHR33164">
    <property type="entry name" value="TRANSCRIPTIONAL REGULATOR, MARR FAMILY"/>
    <property type="match status" value="1"/>
</dbReference>
<name>A0ABP7BVD7_9PSEU</name>
<accession>A0ABP7BVD7</accession>
<keyword evidence="10" id="KW-1185">Reference proteome</keyword>
<dbReference type="InterPro" id="IPR016164">
    <property type="entry name" value="FAD-linked_Oxase-like_C"/>
</dbReference>
<keyword evidence="2" id="KW-0963">Cytoplasm</keyword>
<evidence type="ECO:0000256" key="2">
    <source>
        <dbReference type="ARBA" id="ARBA00022490"/>
    </source>
</evidence>
<keyword evidence="3" id="KW-0285">Flavoprotein</keyword>
<dbReference type="Pfam" id="PF02913">
    <property type="entry name" value="FAD-oxidase_C"/>
    <property type="match status" value="1"/>
</dbReference>
<dbReference type="InterPro" id="IPR000835">
    <property type="entry name" value="HTH_MarR-typ"/>
</dbReference>
<evidence type="ECO:0000313" key="10">
    <source>
        <dbReference type="Proteomes" id="UP001500711"/>
    </source>
</evidence>
<reference evidence="10" key="1">
    <citation type="journal article" date="2019" name="Int. J. Syst. Evol. Microbiol.">
        <title>The Global Catalogue of Microorganisms (GCM) 10K type strain sequencing project: providing services to taxonomists for standard genome sequencing and annotation.</title>
        <authorList>
            <consortium name="The Broad Institute Genomics Platform"/>
            <consortium name="The Broad Institute Genome Sequencing Center for Infectious Disease"/>
            <person name="Wu L."/>
            <person name="Ma J."/>
        </authorList>
    </citation>
    <scope>NUCLEOTIDE SEQUENCE [LARGE SCALE GENOMIC DNA]</scope>
    <source>
        <strain evidence="10">JCM 17494</strain>
    </source>
</reference>
<evidence type="ECO:0000256" key="3">
    <source>
        <dbReference type="ARBA" id="ARBA00022630"/>
    </source>
</evidence>
<dbReference type="Gene3D" id="1.10.10.10">
    <property type="entry name" value="Winged helix-like DNA-binding domain superfamily/Winged helix DNA-binding domain"/>
    <property type="match status" value="1"/>
</dbReference>
<evidence type="ECO:0000256" key="5">
    <source>
        <dbReference type="ARBA" id="ARBA00023015"/>
    </source>
</evidence>
<keyword evidence="7" id="KW-0804">Transcription</keyword>
<evidence type="ECO:0000256" key="6">
    <source>
        <dbReference type="ARBA" id="ARBA00023125"/>
    </source>
</evidence>
<protein>
    <recommendedName>
        <fullName evidence="8">HTH marR-type domain-containing protein</fullName>
    </recommendedName>
</protein>
<dbReference type="SUPFAM" id="SSF46785">
    <property type="entry name" value="Winged helix' DNA-binding domain"/>
    <property type="match status" value="1"/>
</dbReference>
<dbReference type="InterPro" id="IPR039422">
    <property type="entry name" value="MarR/SlyA-like"/>
</dbReference>
<keyword evidence="5" id="KW-0805">Transcription regulation</keyword>
<dbReference type="InterPro" id="IPR036390">
    <property type="entry name" value="WH_DNA-bd_sf"/>
</dbReference>
<dbReference type="InterPro" id="IPR011991">
    <property type="entry name" value="ArsR-like_HTH"/>
</dbReference>
<dbReference type="CDD" id="cd00090">
    <property type="entry name" value="HTH_ARSR"/>
    <property type="match status" value="1"/>
</dbReference>
<proteinExistence type="predicted"/>
<comment type="subcellular location">
    <subcellularLocation>
        <location evidence="1">Cytoplasm</location>
    </subcellularLocation>
</comment>
<evidence type="ECO:0000313" key="9">
    <source>
        <dbReference type="EMBL" id="GAA3668005.1"/>
    </source>
</evidence>
<dbReference type="EMBL" id="BAABBE010000021">
    <property type="protein sequence ID" value="GAA3668005.1"/>
    <property type="molecule type" value="Genomic_DNA"/>
</dbReference>
<gene>
    <name evidence="9" type="ORF">GCM10022267_63240</name>
</gene>
<dbReference type="InterPro" id="IPR004113">
    <property type="entry name" value="FAD-bd_oxidored_4_C"/>
</dbReference>
<dbReference type="InterPro" id="IPR055166">
    <property type="entry name" value="Transc_reg_Sar_Rot_HTH"/>
</dbReference>
<evidence type="ECO:0000256" key="7">
    <source>
        <dbReference type="ARBA" id="ARBA00023163"/>
    </source>
</evidence>
<keyword evidence="4" id="KW-0274">FAD</keyword>
<dbReference type="SUPFAM" id="SSF55103">
    <property type="entry name" value="FAD-linked oxidases, C-terminal domain"/>
    <property type="match status" value="1"/>
</dbReference>
<organism evidence="9 10">
    <name type="scientific">Lentzea roselyniae</name>
    <dbReference type="NCBI Taxonomy" id="531940"/>
    <lineage>
        <taxon>Bacteria</taxon>
        <taxon>Bacillati</taxon>
        <taxon>Actinomycetota</taxon>
        <taxon>Actinomycetes</taxon>
        <taxon>Pseudonocardiales</taxon>
        <taxon>Pseudonocardiaceae</taxon>
        <taxon>Lentzea</taxon>
    </lineage>
</organism>
<feature type="domain" description="HTH marR-type" evidence="8">
    <location>
        <begin position="72"/>
        <end position="202"/>
    </location>
</feature>
<comment type="caution">
    <text evidence="9">The sequence shown here is derived from an EMBL/GenBank/DDBJ whole genome shotgun (WGS) entry which is preliminary data.</text>
</comment>
<dbReference type="PANTHER" id="PTHR33164:SF5">
    <property type="entry name" value="ORGANIC HYDROPEROXIDE RESISTANCE TRANSCRIPTIONAL REGULATOR"/>
    <property type="match status" value="1"/>
</dbReference>
<sequence>MGLGGTVTGEHGVGLLKRDSMIRELGPDVCAVQHAVKDTLDPLHLFNPGKRRLLCTQMISTPSIPENPLELERQVCFALAVASRTVIAVYRPILEPLNLTHPQYLVMLALWERSPRTVKDLSTVLQLDPGTLSPLLKRLEAIGYIERQRDKSDERALALTLTEQGRELRTEALKIPFKVVEQLDMTFEELAQLNEVLHKVIAKATR</sequence>
<dbReference type="PROSITE" id="PS50995">
    <property type="entry name" value="HTH_MARR_2"/>
    <property type="match status" value="1"/>
</dbReference>
<dbReference type="Gene3D" id="1.10.45.10">
    <property type="entry name" value="Vanillyl-alcohol Oxidase, Chain A, domain 4"/>
    <property type="match status" value="1"/>
</dbReference>
<evidence type="ECO:0000256" key="4">
    <source>
        <dbReference type="ARBA" id="ARBA00022827"/>
    </source>
</evidence>
<dbReference type="Pfam" id="PF22381">
    <property type="entry name" value="Staph_reg_Sar_Rot"/>
    <property type="match status" value="1"/>
</dbReference>